<comment type="pathway">
    <text evidence="2">Siderophore biosynthesis.</text>
</comment>
<dbReference type="PANTHER" id="PTHR31438:SF1">
    <property type="entry name" value="LYSINE N-ACYLTRANSFERASE C17G9.06C-RELATED"/>
    <property type="match status" value="1"/>
</dbReference>
<evidence type="ECO:0000313" key="8">
    <source>
        <dbReference type="Proteomes" id="UP001054846"/>
    </source>
</evidence>
<keyword evidence="8" id="KW-1185">Reference proteome</keyword>
<reference evidence="7 8" key="1">
    <citation type="journal article" date="2021" name="Genome Biol. Evol.">
        <title>Complete Genome Sequencing of a Novel Gloeobacter Species from a Waterfall Cave in Mexico.</title>
        <authorList>
            <person name="Saw J.H."/>
            <person name="Cardona T."/>
            <person name="Montejano G."/>
        </authorList>
    </citation>
    <scope>NUCLEOTIDE SEQUENCE [LARGE SCALE GENOMIC DNA]</scope>
    <source>
        <strain evidence="7">MG652769</strain>
    </source>
</reference>
<evidence type="ECO:0000259" key="6">
    <source>
        <dbReference type="PROSITE" id="PS51186"/>
    </source>
</evidence>
<dbReference type="PANTHER" id="PTHR31438">
    <property type="entry name" value="LYSINE N-ACYLTRANSFERASE C17G9.06C-RELATED"/>
    <property type="match status" value="1"/>
</dbReference>
<evidence type="ECO:0000256" key="5">
    <source>
        <dbReference type="ARBA" id="ARBA00031122"/>
    </source>
</evidence>
<dbReference type="InterPro" id="IPR019432">
    <property type="entry name" value="Acyltransferase_MbtK/IucB-like"/>
</dbReference>
<dbReference type="InterPro" id="IPR000182">
    <property type="entry name" value="GNAT_dom"/>
</dbReference>
<proteinExistence type="predicted"/>
<keyword evidence="4" id="KW-0046">Antibiotic resistance</keyword>
<dbReference type="InterPro" id="IPR016181">
    <property type="entry name" value="Acyl_CoA_acyltransferase"/>
</dbReference>
<accession>A0ABY3PLX4</accession>
<dbReference type="Proteomes" id="UP001054846">
    <property type="component" value="Chromosome"/>
</dbReference>
<comment type="function">
    <text evidence="1">Acyltransferase required for the direct transfer of medium- to long-chain fatty acyl moieties from a carrier protein (MbtL) on to the epsilon-amino group of lysine residue in the mycobactin core.</text>
</comment>
<dbReference type="PROSITE" id="PS51186">
    <property type="entry name" value="GNAT"/>
    <property type="match status" value="1"/>
</dbReference>
<evidence type="ECO:0000256" key="4">
    <source>
        <dbReference type="ARBA" id="ARBA00023251"/>
    </source>
</evidence>
<evidence type="ECO:0000313" key="7">
    <source>
        <dbReference type="EMBL" id="UFP94609.1"/>
    </source>
</evidence>
<name>A0ABY3PLX4_9CYAN</name>
<dbReference type="Pfam" id="PF13523">
    <property type="entry name" value="Acetyltransf_8"/>
    <property type="match status" value="1"/>
</dbReference>
<dbReference type="SUPFAM" id="SSF55729">
    <property type="entry name" value="Acyl-CoA N-acyltransferases (Nat)"/>
    <property type="match status" value="1"/>
</dbReference>
<dbReference type="SMART" id="SM01006">
    <property type="entry name" value="AlcB"/>
    <property type="match status" value="1"/>
</dbReference>
<evidence type="ECO:0000256" key="2">
    <source>
        <dbReference type="ARBA" id="ARBA00004924"/>
    </source>
</evidence>
<organism evidence="7 8">
    <name type="scientific">Gloeobacter morelensis MG652769</name>
    <dbReference type="NCBI Taxonomy" id="2781736"/>
    <lineage>
        <taxon>Bacteria</taxon>
        <taxon>Bacillati</taxon>
        <taxon>Cyanobacteriota</taxon>
        <taxon>Cyanophyceae</taxon>
        <taxon>Gloeobacterales</taxon>
        <taxon>Gloeobacteraceae</taxon>
        <taxon>Gloeobacter</taxon>
        <taxon>Gloeobacter morelensis</taxon>
    </lineage>
</organism>
<gene>
    <name evidence="7" type="ORF">ISF26_23230</name>
</gene>
<evidence type="ECO:0000256" key="3">
    <source>
        <dbReference type="ARBA" id="ARBA00020586"/>
    </source>
</evidence>
<feature type="domain" description="N-acetyltransferase" evidence="6">
    <location>
        <begin position="4"/>
        <end position="166"/>
    </location>
</feature>
<sequence>MSVYTFRGMTTDDFALVHRWLTTPEVDRWWGDPDQDKGDDDELPFEEALGDPNIALWIVSHGGRPFAYIQDYDPHAWANHHFASLPLGSRGIDQFIGEPDMLGCGHGSAFIRAHVERLFAQGAPAVGTDPHPSNARAIRAYEKAGFVRDVEQDTEWGRALLMVRLR</sequence>
<dbReference type="EMBL" id="CP063845">
    <property type="protein sequence ID" value="UFP94609.1"/>
    <property type="molecule type" value="Genomic_DNA"/>
</dbReference>
<dbReference type="Gene3D" id="3.40.630.30">
    <property type="match status" value="1"/>
</dbReference>
<evidence type="ECO:0000256" key="1">
    <source>
        <dbReference type="ARBA" id="ARBA00003818"/>
    </source>
</evidence>
<protein>
    <recommendedName>
        <fullName evidence="3">Lysine N-acyltransferase MbtK</fullName>
    </recommendedName>
    <alternativeName>
        <fullName evidence="5">Mycobactin synthase protein K</fullName>
    </alternativeName>
</protein>